<dbReference type="eggNOG" id="COG0367">
    <property type="taxonomic scope" value="Bacteria"/>
</dbReference>
<dbReference type="InterPro" id="IPR051786">
    <property type="entry name" value="ASN_synthetase/amidase"/>
</dbReference>
<reference evidence="11 12" key="1">
    <citation type="journal article" date="2013" name="Int. J. Syst. Evol. Microbiol.">
        <title>Tumebacillus flagellatus sp. nov., an alpha-amylase/pullulanase-producing bacterium isolated from cassava wastewater.</title>
        <authorList>
            <person name="Wang Q."/>
            <person name="Xie N."/>
            <person name="Qin Y."/>
            <person name="Shen N."/>
            <person name="Zhu J."/>
            <person name="Mi H."/>
            <person name="Huang R."/>
        </authorList>
    </citation>
    <scope>NUCLEOTIDE SEQUENCE [LARGE SCALE GENOMIC DNA]</scope>
    <source>
        <strain evidence="11 12">GST4</strain>
    </source>
</reference>
<dbReference type="Proteomes" id="UP000027931">
    <property type="component" value="Unassembled WGS sequence"/>
</dbReference>
<dbReference type="InterPro" id="IPR017932">
    <property type="entry name" value="GATase_2_dom"/>
</dbReference>
<dbReference type="InterPro" id="IPR029055">
    <property type="entry name" value="Ntn_hydrolases_N"/>
</dbReference>
<dbReference type="NCBIfam" id="TIGR01536">
    <property type="entry name" value="asn_synth_AEB"/>
    <property type="match status" value="1"/>
</dbReference>
<dbReference type="SUPFAM" id="SSF56235">
    <property type="entry name" value="N-terminal nucleophile aminohydrolases (Ntn hydrolases)"/>
    <property type="match status" value="1"/>
</dbReference>
<keyword evidence="6" id="KW-0061">Asparagine biosynthesis</keyword>
<comment type="caution">
    <text evidence="11">The sequence shown here is derived from an EMBL/GenBank/DDBJ whole genome shotgun (WGS) entry which is preliminary data.</text>
</comment>
<dbReference type="Gene3D" id="3.60.20.10">
    <property type="entry name" value="Glutamine Phosphoribosylpyrophosphate, subunit 1, domain 1"/>
    <property type="match status" value="1"/>
</dbReference>
<keyword evidence="5" id="KW-0067">ATP-binding</keyword>
<dbReference type="InterPro" id="IPR033738">
    <property type="entry name" value="AsnB_N"/>
</dbReference>
<evidence type="ECO:0000256" key="3">
    <source>
        <dbReference type="ARBA" id="ARBA00012737"/>
    </source>
</evidence>
<keyword evidence="4" id="KW-0547">Nucleotide-binding</keyword>
<evidence type="ECO:0000256" key="6">
    <source>
        <dbReference type="ARBA" id="ARBA00022888"/>
    </source>
</evidence>
<evidence type="ECO:0000313" key="12">
    <source>
        <dbReference type="Proteomes" id="UP000027931"/>
    </source>
</evidence>
<dbReference type="PANTHER" id="PTHR43284:SF1">
    <property type="entry name" value="ASPARAGINE SYNTHETASE"/>
    <property type="match status" value="1"/>
</dbReference>
<keyword evidence="12" id="KW-1185">Reference proteome</keyword>
<evidence type="ECO:0000313" key="11">
    <source>
        <dbReference type="EMBL" id="KEO82320.1"/>
    </source>
</evidence>
<dbReference type="SUPFAM" id="SSF52402">
    <property type="entry name" value="Adenine nucleotide alpha hydrolases-like"/>
    <property type="match status" value="1"/>
</dbReference>
<feature type="domain" description="Glutamine amidotransferase type-2" evidence="10">
    <location>
        <begin position="1"/>
        <end position="196"/>
    </location>
</feature>
<dbReference type="GO" id="GO:0006529">
    <property type="term" value="P:asparagine biosynthetic process"/>
    <property type="evidence" value="ECO:0007669"/>
    <property type="project" value="UniProtKB-KW"/>
</dbReference>
<name>A0A074LP89_9BACL</name>
<evidence type="ECO:0000256" key="8">
    <source>
        <dbReference type="ARBA" id="ARBA00048741"/>
    </source>
</evidence>
<feature type="site" description="Important for beta-aspartyl-AMP intermediate formation" evidence="9">
    <location>
        <position position="354"/>
    </location>
</feature>
<dbReference type="PANTHER" id="PTHR43284">
    <property type="entry name" value="ASPARAGINE SYNTHETASE (GLUTAMINE-HYDROLYZING)"/>
    <property type="match status" value="1"/>
</dbReference>
<evidence type="ECO:0000256" key="2">
    <source>
        <dbReference type="ARBA" id="ARBA00005752"/>
    </source>
</evidence>
<dbReference type="InterPro" id="IPR006426">
    <property type="entry name" value="Asn_synth_AEB"/>
</dbReference>
<dbReference type="GO" id="GO:0005524">
    <property type="term" value="F:ATP binding"/>
    <property type="evidence" value="ECO:0007669"/>
    <property type="project" value="UniProtKB-KW"/>
</dbReference>
<dbReference type="PROSITE" id="PS51278">
    <property type="entry name" value="GATASE_TYPE_2"/>
    <property type="match status" value="1"/>
</dbReference>
<gene>
    <name evidence="11" type="ORF">EL26_16205</name>
</gene>
<keyword evidence="7" id="KW-0315">Glutamine amidotransferase</keyword>
<proteinExistence type="inferred from homology"/>
<dbReference type="InterPro" id="IPR014729">
    <property type="entry name" value="Rossmann-like_a/b/a_fold"/>
</dbReference>
<dbReference type="InterPro" id="IPR001962">
    <property type="entry name" value="Asn_synthase"/>
</dbReference>
<dbReference type="CDD" id="cd01991">
    <property type="entry name" value="Asn_synthase_B_C"/>
    <property type="match status" value="1"/>
</dbReference>
<keyword evidence="6" id="KW-0028">Amino-acid biosynthesis</keyword>
<dbReference type="Pfam" id="PF13537">
    <property type="entry name" value="GATase_7"/>
    <property type="match status" value="1"/>
</dbReference>
<protein>
    <recommendedName>
        <fullName evidence="3">asparagine synthase (glutamine-hydrolyzing)</fullName>
        <ecNumber evidence="3">6.3.5.4</ecNumber>
    </recommendedName>
</protein>
<dbReference type="EMBL" id="JMIR01000024">
    <property type="protein sequence ID" value="KEO82320.1"/>
    <property type="molecule type" value="Genomic_DNA"/>
</dbReference>
<dbReference type="Pfam" id="PF00733">
    <property type="entry name" value="Asn_synthase"/>
    <property type="match status" value="1"/>
</dbReference>
<dbReference type="RefSeq" id="WP_038090755.1">
    <property type="nucleotide sequence ID" value="NZ_JMIR01000024.1"/>
</dbReference>
<dbReference type="CDD" id="cd00712">
    <property type="entry name" value="AsnB"/>
    <property type="match status" value="1"/>
</dbReference>
<comment type="catalytic activity">
    <reaction evidence="8">
        <text>L-aspartate + L-glutamine + ATP + H2O = L-asparagine + L-glutamate + AMP + diphosphate + H(+)</text>
        <dbReference type="Rhea" id="RHEA:12228"/>
        <dbReference type="ChEBI" id="CHEBI:15377"/>
        <dbReference type="ChEBI" id="CHEBI:15378"/>
        <dbReference type="ChEBI" id="CHEBI:29985"/>
        <dbReference type="ChEBI" id="CHEBI:29991"/>
        <dbReference type="ChEBI" id="CHEBI:30616"/>
        <dbReference type="ChEBI" id="CHEBI:33019"/>
        <dbReference type="ChEBI" id="CHEBI:58048"/>
        <dbReference type="ChEBI" id="CHEBI:58359"/>
        <dbReference type="ChEBI" id="CHEBI:456215"/>
        <dbReference type="EC" id="6.3.5.4"/>
    </reaction>
</comment>
<dbReference type="PIRSF" id="PIRSF001589">
    <property type="entry name" value="Asn_synthetase_glu-h"/>
    <property type="match status" value="1"/>
</dbReference>
<comment type="pathway">
    <text evidence="1">Amino-acid biosynthesis; L-asparagine biosynthesis; L-asparagine from L-aspartate (L-Gln route): step 1/1.</text>
</comment>
<dbReference type="AlphaFoldDB" id="A0A074LP89"/>
<evidence type="ECO:0000256" key="7">
    <source>
        <dbReference type="ARBA" id="ARBA00022962"/>
    </source>
</evidence>
<evidence type="ECO:0000256" key="1">
    <source>
        <dbReference type="ARBA" id="ARBA00005187"/>
    </source>
</evidence>
<sequence length="581" mass="67452">MTGLTGFLDWKQRIAQPRELLRSMSQPLDVVHTHYDAHAAMASSSLAGSDGVTVAVWGYLYNQEELTRDLQSAGHRFQGRELPELFHTAFLHWGDSFVERLAGAFAFAIWDAREQRLLLGRDHIGMKNLYVSDRGDSLAFGTEIKMVLEHPDVTRNVAADGLIELLAKGPYFSPGQAVFADVRELLPGHLLICTPHGTRTHPYWNVQSRPHEHSIEETVHNIDSLLQSHVIQWGNLPTPPTVILSGGLDSSGLTAMMHRFFGHKHPDWKSFSGNTKETYNVENAEDMDFTWVKRVAEHLGMQDEEFLFDLDALWEINHIPRRAHDLPTEAKYEASTYQIYRKIGEQYSVIVSGEGSDEMFASMYWFYRDRQAGDPKFPWLAPQTSILASPALLETLQASDYLHECGLRHLREVPTLPGEDEPNRRMRELAYFTLKEYLPYNMRHNERMAAAAGVQLRMPFVDPRLAQYAWNIPWEMKNHNDQPKGILRRTFRNYLPDFIVDRKKSNVPMVFQSSYPKRLHEAAEAILRDPQAPLYDLIDREHLRKILDEKTIERDMYMRWRLDYYLQIDSWMREYRVQLRV</sequence>
<evidence type="ECO:0000256" key="9">
    <source>
        <dbReference type="PIRSR" id="PIRSR001589-3"/>
    </source>
</evidence>
<dbReference type="STRING" id="1157490.EL26_16205"/>
<dbReference type="OrthoDB" id="9763290at2"/>
<organism evidence="11 12">
    <name type="scientific">Tumebacillus flagellatus</name>
    <dbReference type="NCBI Taxonomy" id="1157490"/>
    <lineage>
        <taxon>Bacteria</taxon>
        <taxon>Bacillati</taxon>
        <taxon>Bacillota</taxon>
        <taxon>Bacilli</taxon>
        <taxon>Bacillales</taxon>
        <taxon>Alicyclobacillaceae</taxon>
        <taxon>Tumebacillus</taxon>
    </lineage>
</organism>
<dbReference type="Gene3D" id="3.40.50.620">
    <property type="entry name" value="HUPs"/>
    <property type="match status" value="1"/>
</dbReference>
<evidence type="ECO:0000259" key="10">
    <source>
        <dbReference type="PROSITE" id="PS51278"/>
    </source>
</evidence>
<dbReference type="GO" id="GO:0004066">
    <property type="term" value="F:asparagine synthase (glutamine-hydrolyzing) activity"/>
    <property type="evidence" value="ECO:0007669"/>
    <property type="project" value="UniProtKB-EC"/>
</dbReference>
<comment type="similarity">
    <text evidence="2">Belongs to the asparagine synthetase family.</text>
</comment>
<evidence type="ECO:0000256" key="4">
    <source>
        <dbReference type="ARBA" id="ARBA00022741"/>
    </source>
</evidence>
<accession>A0A074LP89</accession>
<evidence type="ECO:0000256" key="5">
    <source>
        <dbReference type="ARBA" id="ARBA00022840"/>
    </source>
</evidence>
<dbReference type="EC" id="6.3.5.4" evidence="3"/>